<name>A0A3M2KZL9_9NOCA</name>
<reference evidence="1 2" key="1">
    <citation type="submission" date="2018-10" db="EMBL/GenBank/DDBJ databases">
        <title>Isolation from cow dung.</title>
        <authorList>
            <person name="Ling L."/>
        </authorList>
    </citation>
    <scope>NUCLEOTIDE SEQUENCE [LARGE SCALE GENOMIC DNA]</scope>
    <source>
        <strain evidence="1 2">NEAU-LL90</strain>
    </source>
</reference>
<proteinExistence type="predicted"/>
<organism evidence="1 2">
    <name type="scientific">Nocardia stercoris</name>
    <dbReference type="NCBI Taxonomy" id="2483361"/>
    <lineage>
        <taxon>Bacteria</taxon>
        <taxon>Bacillati</taxon>
        <taxon>Actinomycetota</taxon>
        <taxon>Actinomycetes</taxon>
        <taxon>Mycobacteriales</taxon>
        <taxon>Nocardiaceae</taxon>
        <taxon>Nocardia</taxon>
    </lineage>
</organism>
<dbReference type="AlphaFoldDB" id="A0A3M2KZL9"/>
<comment type="caution">
    <text evidence="1">The sequence shown here is derived from an EMBL/GenBank/DDBJ whole genome shotgun (WGS) entry which is preliminary data.</text>
</comment>
<evidence type="ECO:0000313" key="2">
    <source>
        <dbReference type="Proteomes" id="UP000279275"/>
    </source>
</evidence>
<protein>
    <submittedName>
        <fullName evidence="1">Uncharacterized protein</fullName>
    </submittedName>
</protein>
<dbReference type="RefSeq" id="WP_122190414.1">
    <property type="nucleotide sequence ID" value="NZ_RFFH01000012.1"/>
</dbReference>
<dbReference type="EMBL" id="RFFH01000012">
    <property type="protein sequence ID" value="RMI29900.1"/>
    <property type="molecule type" value="Genomic_DNA"/>
</dbReference>
<dbReference type="Proteomes" id="UP000279275">
    <property type="component" value="Unassembled WGS sequence"/>
</dbReference>
<keyword evidence="2" id="KW-1185">Reference proteome</keyword>
<evidence type="ECO:0000313" key="1">
    <source>
        <dbReference type="EMBL" id="RMI29900.1"/>
    </source>
</evidence>
<gene>
    <name evidence="1" type="ORF">EBN03_24215</name>
</gene>
<accession>A0A3M2KZL9</accession>
<dbReference type="OrthoDB" id="3812886at2"/>
<sequence length="304" mass="34175">MGDSTRDPDDEQPDLIFPFFSLGEARQFRASAYRVLVELGGRVSEVGPDFMTIDRDRFILHNIAVRCREADPRNWRTLLRKHFRTVMAADLADGLALEERLATVYPRIMPAEALALTPVAAGSYGYAPVLVDGLRIVLAFDRPDIVVSIPEATIPELGVPERVWARAMDNLRAVPVPAHETFGRDGGWFHATVDPLFFHATRVLILDEVLTRLRIPFTADGILVSLPNRHELLFRPIDGSHFAPAVYALADFTVHRFGAAVGPLSPHLYWWRNGNLTRLTELRDGALGFELPDELVELMDRYRA</sequence>